<dbReference type="EMBL" id="KZ001954">
    <property type="protein sequence ID" value="PIO13814.1"/>
    <property type="molecule type" value="Genomic_DNA"/>
</dbReference>
<evidence type="ECO:0000256" key="1">
    <source>
        <dbReference type="SAM" id="MobiDB-lite"/>
    </source>
</evidence>
<name>A0A2G9QDY3_AQUCT</name>
<evidence type="ECO:0000313" key="2">
    <source>
        <dbReference type="EMBL" id="PIO13814.1"/>
    </source>
</evidence>
<organism evidence="2 3">
    <name type="scientific">Aquarana catesbeiana</name>
    <name type="common">American bullfrog</name>
    <name type="synonym">Rana catesbeiana</name>
    <dbReference type="NCBI Taxonomy" id="8400"/>
    <lineage>
        <taxon>Eukaryota</taxon>
        <taxon>Metazoa</taxon>
        <taxon>Chordata</taxon>
        <taxon>Craniata</taxon>
        <taxon>Vertebrata</taxon>
        <taxon>Euteleostomi</taxon>
        <taxon>Amphibia</taxon>
        <taxon>Batrachia</taxon>
        <taxon>Anura</taxon>
        <taxon>Neobatrachia</taxon>
        <taxon>Ranoidea</taxon>
        <taxon>Ranidae</taxon>
        <taxon>Aquarana</taxon>
    </lineage>
</organism>
<dbReference type="Proteomes" id="UP000228934">
    <property type="component" value="Unassembled WGS sequence"/>
</dbReference>
<evidence type="ECO:0000313" key="3">
    <source>
        <dbReference type="Proteomes" id="UP000228934"/>
    </source>
</evidence>
<protein>
    <submittedName>
        <fullName evidence="2">Uncharacterized protein</fullName>
    </submittedName>
</protein>
<keyword evidence="3" id="KW-1185">Reference proteome</keyword>
<sequence>MRIPSPRSRSHFQLESEHSPSCPIDLPNLPPSFPNTRASSTFIFPFSLLNVPHSILRQMCLSLQEPQLEL</sequence>
<dbReference type="AlphaFoldDB" id="A0A2G9QDY3"/>
<gene>
    <name evidence="2" type="ORF">AB205_0109760</name>
</gene>
<feature type="region of interest" description="Disordered" evidence="1">
    <location>
        <begin position="1"/>
        <end position="21"/>
    </location>
</feature>
<proteinExistence type="predicted"/>
<reference evidence="3" key="1">
    <citation type="journal article" date="2017" name="Nat. Commun.">
        <title>The North American bullfrog draft genome provides insight into hormonal regulation of long noncoding RNA.</title>
        <authorList>
            <person name="Hammond S.A."/>
            <person name="Warren R.L."/>
            <person name="Vandervalk B.P."/>
            <person name="Kucuk E."/>
            <person name="Khan H."/>
            <person name="Gibb E.A."/>
            <person name="Pandoh P."/>
            <person name="Kirk H."/>
            <person name="Zhao Y."/>
            <person name="Jones M."/>
            <person name="Mungall A.J."/>
            <person name="Coope R."/>
            <person name="Pleasance S."/>
            <person name="Moore R.A."/>
            <person name="Holt R.A."/>
            <person name="Round J.M."/>
            <person name="Ohora S."/>
            <person name="Walle B.V."/>
            <person name="Veldhoen N."/>
            <person name="Helbing C.C."/>
            <person name="Birol I."/>
        </authorList>
    </citation>
    <scope>NUCLEOTIDE SEQUENCE [LARGE SCALE GENOMIC DNA]</scope>
</reference>
<accession>A0A2G9QDY3</accession>